<sequence>MDPVEENPKLIYNLVLDDNKDVATSKRQGVCIAAALMALYYAGTNLRHVWRIWRYCHLNCPKLLENPRLDTPWQAVLCSCKDRAFISTMGVDVATFNYILLSGFCYLWLTHPIPQDDVNPSGATRLGQRSLDAEGGLGVLLHYLSGTMNKTSLQQIFALVPLVLTCYIHFSRRILALTLEKIPKARICWPKPDKMQEYLQAIQLRHPSVIGGFGFLDGLSLPIGASSDADIKRSTYNGWLHLHCINNVLVFAPNGCVIAAKVNAPGSWHNSRTAAHIYNLLQDKTPAGFFLIANTAFPCGGNNLAGKIKTLLKHKDALPNDPIKAQDAINYSNAITSAQQPAEWGMQAIQGAYGQIQMPLDTGNPTGQQTLLETCIRLHNLCTRRIGINQICTQSSSSLVLSRPLPPTTFHEPTMRLSSALLILSATLALASPLQPRAAPDNTVLIESTTKYCMVMPRKAHTDIGESEKPGGMRVYCSASARTDNSQGLFPNDFWKKVTYKTGTGKKGGKYVQLTGRIKKGFSQLNDNDGGGQYDSSGGAGGKGNPQGSVCTGYKHYVQLVEPNDGRACIRCCQDYNDCPLDKDTAGCPAVIPGTY</sequence>
<dbReference type="GO" id="GO:0046872">
    <property type="term" value="F:metal ion binding"/>
    <property type="evidence" value="ECO:0007669"/>
    <property type="project" value="UniProtKB-KW"/>
</dbReference>
<organism evidence="5 6">
    <name type="scientific">Rhizoctonia solani</name>
    <dbReference type="NCBI Taxonomy" id="456999"/>
    <lineage>
        <taxon>Eukaryota</taxon>
        <taxon>Fungi</taxon>
        <taxon>Dikarya</taxon>
        <taxon>Basidiomycota</taxon>
        <taxon>Agaricomycotina</taxon>
        <taxon>Agaricomycetes</taxon>
        <taxon>Cantharellales</taxon>
        <taxon>Ceratobasidiaceae</taxon>
        <taxon>Rhizoctonia</taxon>
    </lineage>
</organism>
<evidence type="ECO:0000259" key="4">
    <source>
        <dbReference type="Pfam" id="PF13359"/>
    </source>
</evidence>
<accession>A0A8H7LH67</accession>
<evidence type="ECO:0000256" key="1">
    <source>
        <dbReference type="ARBA" id="ARBA00001968"/>
    </source>
</evidence>
<name>A0A8H7LH67_9AGAM</name>
<dbReference type="EMBL" id="JACYCC010000038">
    <property type="protein sequence ID" value="KAF8678743.1"/>
    <property type="molecule type" value="Genomic_DNA"/>
</dbReference>
<comment type="cofactor">
    <cofactor evidence="1">
        <name>a divalent metal cation</name>
        <dbReference type="ChEBI" id="CHEBI:60240"/>
    </cofactor>
</comment>
<proteinExistence type="predicted"/>
<evidence type="ECO:0000313" key="5">
    <source>
        <dbReference type="EMBL" id="KAF8678743.1"/>
    </source>
</evidence>
<dbReference type="Pfam" id="PF13359">
    <property type="entry name" value="DDE_Tnp_4"/>
    <property type="match status" value="1"/>
</dbReference>
<keyword evidence="2" id="KW-0479">Metal-binding</keyword>
<keyword evidence="5" id="KW-0540">Nuclease</keyword>
<reference evidence="5" key="1">
    <citation type="submission" date="2020-09" db="EMBL/GenBank/DDBJ databases">
        <title>Comparative genome analyses of four rice-infecting Rhizoctonia solani isolates reveal extensive enrichment of homogalacturonan modification genes.</title>
        <authorList>
            <person name="Lee D.-Y."/>
            <person name="Jeon J."/>
            <person name="Kim K.-T."/>
            <person name="Cheong K."/>
            <person name="Song H."/>
            <person name="Choi G."/>
            <person name="Ko J."/>
            <person name="Opiyo S.O."/>
            <person name="Zuo S."/>
            <person name="Madhav S."/>
            <person name="Lee Y.-H."/>
            <person name="Wang G.-L."/>
        </authorList>
    </citation>
    <scope>NUCLEOTIDE SEQUENCE</scope>
    <source>
        <strain evidence="5">AG1-IA YN-7</strain>
    </source>
</reference>
<dbReference type="AlphaFoldDB" id="A0A8H7LH67"/>
<keyword evidence="5" id="KW-0255">Endonuclease</keyword>
<gene>
    <name evidence="5" type="ORF">RHS04_05135</name>
</gene>
<evidence type="ECO:0000256" key="2">
    <source>
        <dbReference type="ARBA" id="ARBA00022723"/>
    </source>
</evidence>
<dbReference type="GO" id="GO:0004519">
    <property type="term" value="F:endonuclease activity"/>
    <property type="evidence" value="ECO:0007669"/>
    <property type="project" value="UniProtKB-KW"/>
</dbReference>
<dbReference type="PANTHER" id="PTHR48471:SF1">
    <property type="entry name" value="DDE TNP4 DOMAIN-CONTAINING PROTEIN"/>
    <property type="match status" value="1"/>
</dbReference>
<feature type="region of interest" description="Disordered" evidence="3">
    <location>
        <begin position="523"/>
        <end position="542"/>
    </location>
</feature>
<feature type="domain" description="DDE Tnp4" evidence="4">
    <location>
        <begin position="216"/>
        <end position="380"/>
    </location>
</feature>
<protein>
    <submittedName>
        <fullName evidence="5">DDE superfamily endonuclease</fullName>
    </submittedName>
</protein>
<feature type="compositionally biased region" description="Gly residues" evidence="3">
    <location>
        <begin position="529"/>
        <end position="542"/>
    </location>
</feature>
<comment type="caution">
    <text evidence="5">The sequence shown here is derived from an EMBL/GenBank/DDBJ whole genome shotgun (WGS) entry which is preliminary data.</text>
</comment>
<dbReference type="InterPro" id="IPR027806">
    <property type="entry name" value="HARBI1_dom"/>
</dbReference>
<dbReference type="Proteomes" id="UP000650582">
    <property type="component" value="Unassembled WGS sequence"/>
</dbReference>
<keyword evidence="5" id="KW-0378">Hydrolase</keyword>
<dbReference type="PANTHER" id="PTHR48471">
    <property type="entry name" value="DDE TNP4 DOMAIN-CONTAINING PROTEIN"/>
    <property type="match status" value="1"/>
</dbReference>
<evidence type="ECO:0000313" key="6">
    <source>
        <dbReference type="Proteomes" id="UP000650582"/>
    </source>
</evidence>
<evidence type="ECO:0000256" key="3">
    <source>
        <dbReference type="SAM" id="MobiDB-lite"/>
    </source>
</evidence>